<gene>
    <name evidence="3" type="ORF">RFI_04711</name>
</gene>
<evidence type="ECO:0000256" key="1">
    <source>
        <dbReference type="SAM" id="MobiDB-lite"/>
    </source>
</evidence>
<protein>
    <recommendedName>
        <fullName evidence="2">PABC domain-containing protein</fullName>
    </recommendedName>
</protein>
<accession>X6P1J8</accession>
<name>X6P1J8_RETFI</name>
<dbReference type="GO" id="GO:0003723">
    <property type="term" value="F:RNA binding"/>
    <property type="evidence" value="ECO:0007669"/>
    <property type="project" value="InterPro"/>
</dbReference>
<evidence type="ECO:0000313" key="4">
    <source>
        <dbReference type="Proteomes" id="UP000023152"/>
    </source>
</evidence>
<comment type="caution">
    <text evidence="3">The sequence shown here is derived from an EMBL/GenBank/DDBJ whole genome shotgun (WGS) entry which is preliminary data.</text>
</comment>
<proteinExistence type="predicted"/>
<dbReference type="OrthoDB" id="19742at2759"/>
<feature type="region of interest" description="Disordered" evidence="1">
    <location>
        <begin position="159"/>
        <end position="188"/>
    </location>
</feature>
<dbReference type="SUPFAM" id="SSF63570">
    <property type="entry name" value="PABC (PABP) domain"/>
    <property type="match status" value="1"/>
</dbReference>
<reference evidence="3 4" key="1">
    <citation type="journal article" date="2013" name="Curr. Biol.">
        <title>The Genome of the Foraminiferan Reticulomyxa filosa.</title>
        <authorList>
            <person name="Glockner G."/>
            <person name="Hulsmann N."/>
            <person name="Schleicher M."/>
            <person name="Noegel A.A."/>
            <person name="Eichinger L."/>
            <person name="Gallinger C."/>
            <person name="Pawlowski J."/>
            <person name="Sierra R."/>
            <person name="Euteneuer U."/>
            <person name="Pillet L."/>
            <person name="Moustafa A."/>
            <person name="Platzer M."/>
            <person name="Groth M."/>
            <person name="Szafranski K."/>
            <person name="Schliwa M."/>
        </authorList>
    </citation>
    <scope>NUCLEOTIDE SEQUENCE [LARGE SCALE GENOMIC DNA]</scope>
</reference>
<evidence type="ECO:0000259" key="2">
    <source>
        <dbReference type="Pfam" id="PF00658"/>
    </source>
</evidence>
<dbReference type="EMBL" id="ASPP01004229">
    <property type="protein sequence ID" value="ETO32405.1"/>
    <property type="molecule type" value="Genomic_DNA"/>
</dbReference>
<dbReference type="Proteomes" id="UP000023152">
    <property type="component" value="Unassembled WGS sequence"/>
</dbReference>
<dbReference type="AlphaFoldDB" id="X6P1J8"/>
<dbReference type="Gene3D" id="1.10.1900.10">
    <property type="entry name" value="c-terminal domain of poly(a) binding protein"/>
    <property type="match status" value="1"/>
</dbReference>
<feature type="domain" description="PABC" evidence="2">
    <location>
        <begin position="211"/>
        <end position="258"/>
    </location>
</feature>
<dbReference type="InterPro" id="IPR002004">
    <property type="entry name" value="PABP_HYD_C"/>
</dbReference>
<dbReference type="Pfam" id="PF00658">
    <property type="entry name" value="MLLE"/>
    <property type="match status" value="1"/>
</dbReference>
<sequence>MSTSLSLSLSAKNESVTCTVPSVSSEENASCPLTSSIAVASSNGGNDSVVTNSVSNCCSDGLASFVSSGCGCCGCESNFLSPMTTTTTTTTTTAMMQTSLATMNMENGGKSIVCNHSLSDSSGSVQTRSCANPNAAATACIIQSLQNLSVAGGHRQVVASSRTHTSLPNSSVPSRNSNTVSPTLPSATFNHDEPVAAAASSSSSSIWTFEQRALGDVIYNELKREFPTHVAKLTGMILFLPTNQLNRLVASPNELHATARRFHKLLQNG</sequence>
<evidence type="ECO:0000313" key="3">
    <source>
        <dbReference type="EMBL" id="ETO32405.1"/>
    </source>
</evidence>
<dbReference type="InterPro" id="IPR036053">
    <property type="entry name" value="PABP-dom"/>
</dbReference>
<keyword evidence="4" id="KW-1185">Reference proteome</keyword>
<organism evidence="3 4">
    <name type="scientific">Reticulomyxa filosa</name>
    <dbReference type="NCBI Taxonomy" id="46433"/>
    <lineage>
        <taxon>Eukaryota</taxon>
        <taxon>Sar</taxon>
        <taxon>Rhizaria</taxon>
        <taxon>Retaria</taxon>
        <taxon>Foraminifera</taxon>
        <taxon>Monothalamids</taxon>
        <taxon>Reticulomyxidae</taxon>
        <taxon>Reticulomyxa</taxon>
    </lineage>
</organism>